<dbReference type="RefSeq" id="WP_081147241.1">
    <property type="nucleotide sequence ID" value="NZ_LVYD01000043.1"/>
</dbReference>
<sequence>MQKTNNRTNQLIKAVLFAAAITFTTFVNATPTHEGGDKINAGQMEVHMAETTDADMLIEVKVSNEESKRLVLVIENERGDELYRKDIDKAGLHSRVRFPKANNIAEYTIKLKTGARSLEQYKITTTSRVVEDVTISKL</sequence>
<evidence type="ECO:0000313" key="3">
    <source>
        <dbReference type="Proteomes" id="UP000192796"/>
    </source>
</evidence>
<dbReference type="EMBL" id="LVYD01000043">
    <property type="protein sequence ID" value="OQP64060.1"/>
    <property type="molecule type" value="Genomic_DNA"/>
</dbReference>
<proteinExistence type="predicted"/>
<keyword evidence="3" id="KW-1185">Reference proteome</keyword>
<feature type="signal peptide" evidence="1">
    <location>
        <begin position="1"/>
        <end position="29"/>
    </location>
</feature>
<feature type="chain" id="PRO_5013093947" evidence="1">
    <location>
        <begin position="30"/>
        <end position="138"/>
    </location>
</feature>
<dbReference type="OrthoDB" id="670850at2"/>
<reference evidence="2 3" key="1">
    <citation type="submission" date="2016-03" db="EMBL/GenBank/DDBJ databases">
        <title>Niastella vici sp. nov., isolated from farmland soil.</title>
        <authorList>
            <person name="Chen L."/>
            <person name="Wang D."/>
            <person name="Yang S."/>
            <person name="Wang G."/>
        </authorList>
    </citation>
    <scope>NUCLEOTIDE SEQUENCE [LARGE SCALE GENOMIC DNA]</scope>
    <source>
        <strain evidence="2 3">DJ57</strain>
    </source>
</reference>
<comment type="caution">
    <text evidence="2">The sequence shown here is derived from an EMBL/GenBank/DDBJ whole genome shotgun (WGS) entry which is preliminary data.</text>
</comment>
<dbReference type="AlphaFoldDB" id="A0A1V9G0F8"/>
<keyword evidence="1" id="KW-0732">Signal</keyword>
<organism evidence="2 3">
    <name type="scientific">Niastella vici</name>
    <dbReference type="NCBI Taxonomy" id="1703345"/>
    <lineage>
        <taxon>Bacteria</taxon>
        <taxon>Pseudomonadati</taxon>
        <taxon>Bacteroidota</taxon>
        <taxon>Chitinophagia</taxon>
        <taxon>Chitinophagales</taxon>
        <taxon>Chitinophagaceae</taxon>
        <taxon>Niastella</taxon>
    </lineage>
</organism>
<dbReference type="Proteomes" id="UP000192796">
    <property type="component" value="Unassembled WGS sequence"/>
</dbReference>
<evidence type="ECO:0000313" key="2">
    <source>
        <dbReference type="EMBL" id="OQP64060.1"/>
    </source>
</evidence>
<gene>
    <name evidence="2" type="ORF">A3860_21865</name>
</gene>
<name>A0A1V9G0F8_9BACT</name>
<accession>A0A1V9G0F8</accession>
<protein>
    <submittedName>
        <fullName evidence="2">Uncharacterized protein</fullName>
    </submittedName>
</protein>
<evidence type="ECO:0000256" key="1">
    <source>
        <dbReference type="SAM" id="SignalP"/>
    </source>
</evidence>